<evidence type="ECO:0000313" key="2">
    <source>
        <dbReference type="Proteomes" id="UP001187192"/>
    </source>
</evidence>
<gene>
    <name evidence="1" type="ORF">TIFTF001_039074</name>
</gene>
<dbReference type="AlphaFoldDB" id="A0AA88E945"/>
<evidence type="ECO:0000313" key="1">
    <source>
        <dbReference type="EMBL" id="GMN70028.1"/>
    </source>
</evidence>
<reference evidence="1" key="1">
    <citation type="submission" date="2023-07" db="EMBL/GenBank/DDBJ databases">
        <title>draft genome sequence of fig (Ficus carica).</title>
        <authorList>
            <person name="Takahashi T."/>
            <person name="Nishimura K."/>
        </authorList>
    </citation>
    <scope>NUCLEOTIDE SEQUENCE</scope>
</reference>
<dbReference type="EMBL" id="BTGU01001004">
    <property type="protein sequence ID" value="GMN70028.1"/>
    <property type="molecule type" value="Genomic_DNA"/>
</dbReference>
<dbReference type="Proteomes" id="UP001187192">
    <property type="component" value="Unassembled WGS sequence"/>
</dbReference>
<sequence>MVKGDLCFEDLNGCEPQCQTRCETKHPGGHASCDAATSLWAAHGAAIAAHGAAITTHCAAMAAKRRNMQCGHIFVRWRLQRPVL</sequence>
<name>A0AA88E945_FICCA</name>
<dbReference type="Gramene" id="FCD_00036990-RA">
    <property type="protein sequence ID" value="FCD_00036990-RA:cds"/>
    <property type="gene ID" value="FCD_00036990"/>
</dbReference>
<proteinExistence type="predicted"/>
<organism evidence="1 2">
    <name type="scientific">Ficus carica</name>
    <name type="common">Common fig</name>
    <dbReference type="NCBI Taxonomy" id="3494"/>
    <lineage>
        <taxon>Eukaryota</taxon>
        <taxon>Viridiplantae</taxon>
        <taxon>Streptophyta</taxon>
        <taxon>Embryophyta</taxon>
        <taxon>Tracheophyta</taxon>
        <taxon>Spermatophyta</taxon>
        <taxon>Magnoliopsida</taxon>
        <taxon>eudicotyledons</taxon>
        <taxon>Gunneridae</taxon>
        <taxon>Pentapetalae</taxon>
        <taxon>rosids</taxon>
        <taxon>fabids</taxon>
        <taxon>Rosales</taxon>
        <taxon>Moraceae</taxon>
        <taxon>Ficeae</taxon>
        <taxon>Ficus</taxon>
    </lineage>
</organism>
<comment type="caution">
    <text evidence="1">The sequence shown here is derived from an EMBL/GenBank/DDBJ whole genome shotgun (WGS) entry which is preliminary data.</text>
</comment>
<keyword evidence="2" id="KW-1185">Reference proteome</keyword>
<protein>
    <submittedName>
        <fullName evidence="1">Uncharacterized protein</fullName>
    </submittedName>
</protein>
<accession>A0AA88E945</accession>